<comment type="caution">
    <text evidence="10">The sequence shown here is derived from an EMBL/GenBank/DDBJ whole genome shotgun (WGS) entry which is preliminary data.</text>
</comment>
<evidence type="ECO:0000256" key="6">
    <source>
        <dbReference type="ARBA" id="ARBA00023180"/>
    </source>
</evidence>
<dbReference type="InterPro" id="IPR001190">
    <property type="entry name" value="SRCR"/>
</dbReference>
<evidence type="ECO:0000256" key="5">
    <source>
        <dbReference type="ARBA" id="ARBA00023157"/>
    </source>
</evidence>
<keyword evidence="10" id="KW-0675">Receptor</keyword>
<dbReference type="PRINTS" id="PR00258">
    <property type="entry name" value="SPERACTRCPTR"/>
</dbReference>
<keyword evidence="4" id="KW-0677">Repeat</keyword>
<dbReference type="GO" id="GO:0005886">
    <property type="term" value="C:plasma membrane"/>
    <property type="evidence" value="ECO:0007669"/>
    <property type="project" value="TreeGrafter"/>
</dbReference>
<keyword evidence="5 7" id="KW-1015">Disulfide bond</keyword>
<accession>A0A8J4TQ75</accession>
<dbReference type="SMART" id="SM00202">
    <property type="entry name" value="SR"/>
    <property type="match status" value="1"/>
</dbReference>
<feature type="disulfide bond" evidence="7">
    <location>
        <begin position="81"/>
        <end position="91"/>
    </location>
</feature>
<keyword evidence="11" id="KW-1185">Reference proteome</keyword>
<dbReference type="PROSITE" id="PS50287">
    <property type="entry name" value="SRCR_2"/>
    <property type="match status" value="1"/>
</dbReference>
<evidence type="ECO:0000313" key="10">
    <source>
        <dbReference type="EMBL" id="KAF5895099.1"/>
    </source>
</evidence>
<evidence type="ECO:0000256" key="7">
    <source>
        <dbReference type="PROSITE-ProRule" id="PRU00196"/>
    </source>
</evidence>
<evidence type="ECO:0000313" key="11">
    <source>
        <dbReference type="Proteomes" id="UP000727407"/>
    </source>
</evidence>
<comment type="subcellular location">
    <subcellularLocation>
        <location evidence="1">Secreted</location>
    </subcellularLocation>
</comment>
<dbReference type="Gene3D" id="3.10.250.10">
    <property type="entry name" value="SRCR-like domain"/>
    <property type="match status" value="1"/>
</dbReference>
<dbReference type="SUPFAM" id="SSF56487">
    <property type="entry name" value="SRCR-like"/>
    <property type="match status" value="1"/>
</dbReference>
<dbReference type="GO" id="GO:0031638">
    <property type="term" value="P:zymogen activation"/>
    <property type="evidence" value="ECO:0007669"/>
    <property type="project" value="TreeGrafter"/>
</dbReference>
<sequence>TVYRTSLLAVDIRLIGGTHSCSGRVEVYYNNQWETVCDDGWDMNDAQVVCRQLGCGDAVSAPQSAAFGQGSGPIWLDDVQCSGRESTITQCTHSGYGSHNCNHDEDVGVTCSASLIPDIGVGQKAELLLIGVGVIARLLLIGAGMKAGLLLILVPVICFVTQKQKQKCKMDKNEGTN</sequence>
<organism evidence="10 11">
    <name type="scientific">Clarias magur</name>
    <name type="common">Asian catfish</name>
    <name type="synonym">Macropteronotus magur</name>
    <dbReference type="NCBI Taxonomy" id="1594786"/>
    <lineage>
        <taxon>Eukaryota</taxon>
        <taxon>Metazoa</taxon>
        <taxon>Chordata</taxon>
        <taxon>Craniata</taxon>
        <taxon>Vertebrata</taxon>
        <taxon>Euteleostomi</taxon>
        <taxon>Actinopterygii</taxon>
        <taxon>Neopterygii</taxon>
        <taxon>Teleostei</taxon>
        <taxon>Ostariophysi</taxon>
        <taxon>Siluriformes</taxon>
        <taxon>Clariidae</taxon>
        <taxon>Clarias</taxon>
    </lineage>
</organism>
<evidence type="ECO:0000259" key="9">
    <source>
        <dbReference type="PROSITE" id="PS50287"/>
    </source>
</evidence>
<evidence type="ECO:0000256" key="1">
    <source>
        <dbReference type="ARBA" id="ARBA00004613"/>
    </source>
</evidence>
<feature type="transmembrane region" description="Helical" evidence="8">
    <location>
        <begin position="127"/>
        <end position="160"/>
    </location>
</feature>
<dbReference type="Proteomes" id="UP000727407">
    <property type="component" value="Unassembled WGS sequence"/>
</dbReference>
<protein>
    <submittedName>
        <fullName evidence="10">Scavenger receptor cysteine-rich type 1 protein M130-like</fullName>
    </submittedName>
</protein>
<evidence type="ECO:0000256" key="2">
    <source>
        <dbReference type="ARBA" id="ARBA00022525"/>
    </source>
</evidence>
<evidence type="ECO:0000256" key="3">
    <source>
        <dbReference type="ARBA" id="ARBA00022729"/>
    </source>
</evidence>
<dbReference type="InterPro" id="IPR036772">
    <property type="entry name" value="SRCR-like_dom_sf"/>
</dbReference>
<keyword evidence="8" id="KW-0472">Membrane</keyword>
<feature type="non-terminal residue" evidence="10">
    <location>
        <position position="177"/>
    </location>
</feature>
<dbReference type="GO" id="GO:0005615">
    <property type="term" value="C:extracellular space"/>
    <property type="evidence" value="ECO:0007669"/>
    <property type="project" value="TreeGrafter"/>
</dbReference>
<feature type="disulfide bond" evidence="7">
    <location>
        <begin position="50"/>
        <end position="111"/>
    </location>
</feature>
<gene>
    <name evidence="10" type="ORF">DAT39_015185</name>
</gene>
<dbReference type="Pfam" id="PF00530">
    <property type="entry name" value="SRCR"/>
    <property type="match status" value="1"/>
</dbReference>
<feature type="non-terminal residue" evidence="10">
    <location>
        <position position="1"/>
    </location>
</feature>
<keyword evidence="2" id="KW-0964">Secreted</keyword>
<dbReference type="FunFam" id="3.10.250.10:FF:000006">
    <property type="entry name" value="neurotrypsin isoform X2"/>
    <property type="match status" value="1"/>
</dbReference>
<dbReference type="AlphaFoldDB" id="A0A8J4TQ75"/>
<evidence type="ECO:0000256" key="4">
    <source>
        <dbReference type="ARBA" id="ARBA00022737"/>
    </source>
</evidence>
<evidence type="ECO:0000256" key="8">
    <source>
        <dbReference type="SAM" id="Phobius"/>
    </source>
</evidence>
<proteinExistence type="predicted"/>
<keyword evidence="3" id="KW-0732">Signal</keyword>
<dbReference type="PANTHER" id="PTHR48071">
    <property type="entry name" value="SRCR DOMAIN-CONTAINING PROTEIN"/>
    <property type="match status" value="1"/>
</dbReference>
<keyword evidence="8" id="KW-0812">Transmembrane</keyword>
<keyword evidence="8" id="KW-1133">Transmembrane helix</keyword>
<dbReference type="OrthoDB" id="25028at2759"/>
<keyword evidence="6" id="KW-0325">Glycoprotein</keyword>
<dbReference type="EMBL" id="QNUK01000340">
    <property type="protein sequence ID" value="KAF5895099.1"/>
    <property type="molecule type" value="Genomic_DNA"/>
</dbReference>
<feature type="disulfide bond" evidence="7">
    <location>
        <begin position="37"/>
        <end position="101"/>
    </location>
</feature>
<name>A0A8J4TQ75_CLAMG</name>
<feature type="domain" description="SRCR" evidence="9">
    <location>
        <begin position="12"/>
        <end position="112"/>
    </location>
</feature>
<dbReference type="GO" id="GO:0004252">
    <property type="term" value="F:serine-type endopeptidase activity"/>
    <property type="evidence" value="ECO:0007669"/>
    <property type="project" value="TreeGrafter"/>
</dbReference>
<reference evidence="10" key="1">
    <citation type="submission" date="2020-07" db="EMBL/GenBank/DDBJ databases">
        <title>Clarias magur genome sequencing, assembly and annotation.</title>
        <authorList>
            <person name="Kushwaha B."/>
            <person name="Kumar R."/>
            <person name="Das P."/>
            <person name="Joshi C.G."/>
            <person name="Kumar D."/>
            <person name="Nagpure N.S."/>
            <person name="Pandey M."/>
            <person name="Agarwal S."/>
            <person name="Srivastava S."/>
            <person name="Singh M."/>
            <person name="Sahoo L."/>
            <person name="Jayasankar P."/>
            <person name="Meher P.K."/>
            <person name="Koringa P.G."/>
            <person name="Iquebal M.A."/>
            <person name="Das S.P."/>
            <person name="Bit A."/>
            <person name="Patnaik S."/>
            <person name="Patel N."/>
            <person name="Shah T.M."/>
            <person name="Hinsu A."/>
            <person name="Jena J.K."/>
        </authorList>
    </citation>
    <scope>NUCLEOTIDE SEQUENCE</scope>
    <source>
        <strain evidence="10">CIFAMagur01</strain>
        <tissue evidence="10">Testis</tissue>
    </source>
</reference>
<dbReference type="PANTHER" id="PTHR48071:SF15">
    <property type="entry name" value="SRCR DOMAIN-CONTAINING PROTEIN"/>
    <property type="match status" value="1"/>
</dbReference>